<feature type="domain" description="U2A'/phosphoprotein 32 family A C-terminal" evidence="5">
    <location>
        <begin position="113"/>
        <end position="131"/>
    </location>
</feature>
<sequence>MAESDAENLRKRTQENLKNVTQRDAHIVAPLDYSFFGLSTVEDAETLEPRAVEVSKGVSHATSSSKSKGRCLRMNNNSLVDIKGLYNLVTNLFLIPDWIGWIDLSYNQLPIIDPDYRKKVLAMLPQLRSLDFSPVTKGENITVLCWKKINSPKKKKVIAED</sequence>
<dbReference type="OrthoDB" id="676979at2759"/>
<evidence type="ECO:0000259" key="5">
    <source>
        <dbReference type="SMART" id="SM00446"/>
    </source>
</evidence>
<dbReference type="SMART" id="SM00446">
    <property type="entry name" value="LRRcap"/>
    <property type="match status" value="1"/>
</dbReference>
<dbReference type="AlphaFoldDB" id="A0A2T7PMB4"/>
<organism evidence="6 7">
    <name type="scientific">Pomacea canaliculata</name>
    <name type="common">Golden apple snail</name>
    <dbReference type="NCBI Taxonomy" id="400727"/>
    <lineage>
        <taxon>Eukaryota</taxon>
        <taxon>Metazoa</taxon>
        <taxon>Spiralia</taxon>
        <taxon>Lophotrochozoa</taxon>
        <taxon>Mollusca</taxon>
        <taxon>Gastropoda</taxon>
        <taxon>Caenogastropoda</taxon>
        <taxon>Architaenioglossa</taxon>
        <taxon>Ampullarioidea</taxon>
        <taxon>Ampullariidae</taxon>
        <taxon>Pomacea</taxon>
    </lineage>
</organism>
<dbReference type="PANTHER" id="PTHR46545:SF1">
    <property type="entry name" value="LEUCINE-RICH REPEAT-CONTAINING PROTEIN 51"/>
    <property type="match status" value="1"/>
</dbReference>
<comment type="caution">
    <text evidence="6">The sequence shown here is derived from an EMBL/GenBank/DDBJ whole genome shotgun (WGS) entry which is preliminary data.</text>
</comment>
<keyword evidence="2" id="KW-0963">Cytoplasm</keyword>
<accession>A0A2T7PMB4</accession>
<dbReference type="PANTHER" id="PTHR46545">
    <property type="entry name" value="LEUCINE-RICH REPEAT-CONTAINING PROTEIN 51"/>
    <property type="match status" value="1"/>
</dbReference>
<dbReference type="GO" id="GO:0005737">
    <property type="term" value="C:cytoplasm"/>
    <property type="evidence" value="ECO:0007669"/>
    <property type="project" value="UniProtKB-SubCell"/>
</dbReference>
<keyword evidence="7" id="KW-1185">Reference proteome</keyword>
<evidence type="ECO:0000256" key="2">
    <source>
        <dbReference type="ARBA" id="ARBA00022490"/>
    </source>
</evidence>
<name>A0A2T7PMB4_POMCA</name>
<reference evidence="6 7" key="1">
    <citation type="submission" date="2018-04" db="EMBL/GenBank/DDBJ databases">
        <title>The genome of golden apple snail Pomacea canaliculata provides insight into stress tolerance and invasive adaptation.</title>
        <authorList>
            <person name="Liu C."/>
            <person name="Liu B."/>
            <person name="Ren Y."/>
            <person name="Zhang Y."/>
            <person name="Wang H."/>
            <person name="Li S."/>
            <person name="Jiang F."/>
            <person name="Yin L."/>
            <person name="Zhang G."/>
            <person name="Qian W."/>
            <person name="Fan W."/>
        </authorList>
    </citation>
    <scope>NUCLEOTIDE SEQUENCE [LARGE SCALE GENOMIC DNA]</scope>
    <source>
        <strain evidence="6">SZHN2017</strain>
        <tissue evidence="6">Muscle</tissue>
    </source>
</reference>
<proteinExistence type="predicted"/>
<dbReference type="Gene3D" id="3.80.10.10">
    <property type="entry name" value="Ribonuclease Inhibitor"/>
    <property type="match status" value="1"/>
</dbReference>
<dbReference type="InterPro" id="IPR032675">
    <property type="entry name" value="LRR_dom_sf"/>
</dbReference>
<keyword evidence="3" id="KW-0433">Leucine-rich repeat</keyword>
<evidence type="ECO:0000256" key="1">
    <source>
        <dbReference type="ARBA" id="ARBA00004496"/>
    </source>
</evidence>
<evidence type="ECO:0000256" key="4">
    <source>
        <dbReference type="ARBA" id="ARBA00022737"/>
    </source>
</evidence>
<evidence type="ECO:0000313" key="7">
    <source>
        <dbReference type="Proteomes" id="UP000245119"/>
    </source>
</evidence>
<evidence type="ECO:0000256" key="3">
    <source>
        <dbReference type="ARBA" id="ARBA00022614"/>
    </source>
</evidence>
<dbReference type="STRING" id="400727.A0A2T7PMB4"/>
<comment type="subcellular location">
    <subcellularLocation>
        <location evidence="1">Cytoplasm</location>
    </subcellularLocation>
</comment>
<dbReference type="SUPFAM" id="SSF52058">
    <property type="entry name" value="L domain-like"/>
    <property type="match status" value="1"/>
</dbReference>
<dbReference type="Proteomes" id="UP000245119">
    <property type="component" value="Linkage Group LG3"/>
</dbReference>
<dbReference type="InterPro" id="IPR003603">
    <property type="entry name" value="U2A'_phosphoprotein32A_C"/>
</dbReference>
<protein>
    <recommendedName>
        <fullName evidence="5">U2A'/phosphoprotein 32 family A C-terminal domain-containing protein</fullName>
    </recommendedName>
</protein>
<gene>
    <name evidence="6" type="ORF">C0Q70_05837</name>
</gene>
<evidence type="ECO:0000313" key="6">
    <source>
        <dbReference type="EMBL" id="PVD34561.1"/>
    </source>
</evidence>
<dbReference type="EMBL" id="PZQS01000003">
    <property type="protein sequence ID" value="PVD34561.1"/>
    <property type="molecule type" value="Genomic_DNA"/>
</dbReference>
<keyword evidence="4" id="KW-0677">Repeat</keyword>